<organism evidence="1 2">
    <name type="scientific">Pyronema omphalodes (strain CBS 100304)</name>
    <name type="common">Pyronema confluens</name>
    <dbReference type="NCBI Taxonomy" id="1076935"/>
    <lineage>
        <taxon>Eukaryota</taxon>
        <taxon>Fungi</taxon>
        <taxon>Dikarya</taxon>
        <taxon>Ascomycota</taxon>
        <taxon>Pezizomycotina</taxon>
        <taxon>Pezizomycetes</taxon>
        <taxon>Pezizales</taxon>
        <taxon>Pyronemataceae</taxon>
        <taxon>Pyronema</taxon>
    </lineage>
</organism>
<accession>U4LCP5</accession>
<dbReference type="Proteomes" id="UP000018144">
    <property type="component" value="Unassembled WGS sequence"/>
</dbReference>
<dbReference type="EMBL" id="HF935391">
    <property type="protein sequence ID" value="CCX29859.1"/>
    <property type="molecule type" value="Genomic_DNA"/>
</dbReference>
<evidence type="ECO:0000313" key="1">
    <source>
        <dbReference type="EMBL" id="CCX29859.1"/>
    </source>
</evidence>
<sequence>MSLTSPGLFLSRYLSLRQDHQTRYFAIRTSNYVINIIFTTIRNIVITWLYSLCEYATP</sequence>
<keyword evidence="2" id="KW-1185">Reference proteome</keyword>
<proteinExistence type="predicted"/>
<dbReference type="AlphaFoldDB" id="U4LCP5"/>
<reference evidence="1 2" key="1">
    <citation type="journal article" date="2013" name="PLoS Genet.">
        <title>The genome and development-dependent transcriptomes of Pyronema confluens: a window into fungal evolution.</title>
        <authorList>
            <person name="Traeger S."/>
            <person name="Altegoer F."/>
            <person name="Freitag M."/>
            <person name="Gabaldon T."/>
            <person name="Kempken F."/>
            <person name="Kumar A."/>
            <person name="Marcet-Houben M."/>
            <person name="Poggeler S."/>
            <person name="Stajich J.E."/>
            <person name="Nowrousian M."/>
        </authorList>
    </citation>
    <scope>NUCLEOTIDE SEQUENCE [LARGE SCALE GENOMIC DNA]</scope>
    <source>
        <strain evidence="2">CBS 100304</strain>
        <tissue evidence="1">Vegetative mycelium</tissue>
    </source>
</reference>
<evidence type="ECO:0000313" key="2">
    <source>
        <dbReference type="Proteomes" id="UP000018144"/>
    </source>
</evidence>
<name>U4LCP5_PYROM</name>
<gene>
    <name evidence="1" type="ORF">PCON_07656</name>
</gene>
<protein>
    <submittedName>
        <fullName evidence="1">Uncharacterized protein</fullName>
    </submittedName>
</protein>